<evidence type="ECO:0008006" key="5">
    <source>
        <dbReference type="Google" id="ProtNLM"/>
    </source>
</evidence>
<organism evidence="3 4">
    <name type="scientific">[Torrubiella] hemipterigena</name>
    <dbReference type="NCBI Taxonomy" id="1531966"/>
    <lineage>
        <taxon>Eukaryota</taxon>
        <taxon>Fungi</taxon>
        <taxon>Dikarya</taxon>
        <taxon>Ascomycota</taxon>
        <taxon>Pezizomycotina</taxon>
        <taxon>Sordariomycetes</taxon>
        <taxon>Hypocreomycetidae</taxon>
        <taxon>Hypocreales</taxon>
        <taxon>Clavicipitaceae</taxon>
        <taxon>Clavicipitaceae incertae sedis</taxon>
        <taxon>'Torrubiella' clade</taxon>
    </lineage>
</organism>
<name>A0A0A1TP06_9HYPO</name>
<gene>
    <name evidence="3" type="ORF">VHEMI08717</name>
</gene>
<feature type="region of interest" description="Disordered" evidence="1">
    <location>
        <begin position="97"/>
        <end position="121"/>
    </location>
</feature>
<feature type="region of interest" description="Disordered" evidence="1">
    <location>
        <begin position="148"/>
        <end position="175"/>
    </location>
</feature>
<feature type="compositionally biased region" description="Polar residues" evidence="1">
    <location>
        <begin position="148"/>
        <end position="165"/>
    </location>
</feature>
<evidence type="ECO:0000313" key="3">
    <source>
        <dbReference type="EMBL" id="CEJ93103.1"/>
    </source>
</evidence>
<protein>
    <recommendedName>
        <fullName evidence="5">Siderophore biosynthesis</fullName>
    </recommendedName>
</protein>
<keyword evidence="2" id="KW-0732">Signal</keyword>
<keyword evidence="4" id="KW-1185">Reference proteome</keyword>
<dbReference type="AlphaFoldDB" id="A0A0A1TP06"/>
<proteinExistence type="predicted"/>
<feature type="chain" id="PRO_5001990236" description="Siderophore biosynthesis" evidence="2">
    <location>
        <begin position="23"/>
        <end position="198"/>
    </location>
</feature>
<evidence type="ECO:0000256" key="2">
    <source>
        <dbReference type="SAM" id="SignalP"/>
    </source>
</evidence>
<feature type="compositionally biased region" description="Low complexity" evidence="1">
    <location>
        <begin position="97"/>
        <end position="109"/>
    </location>
</feature>
<dbReference type="Proteomes" id="UP000039046">
    <property type="component" value="Unassembled WGS sequence"/>
</dbReference>
<dbReference type="OrthoDB" id="4941388at2759"/>
<dbReference type="HOGENOM" id="CLU_086099_2_0_1"/>
<evidence type="ECO:0000256" key="1">
    <source>
        <dbReference type="SAM" id="MobiDB-lite"/>
    </source>
</evidence>
<sequence length="198" mass="19757">MRTSDFLCAAIPLLMAASPVAAVSCEFHSFTTCEDRIVHWFDPDDGMICDPLDCGGGRAPVKTDVPGCAAYKGTLTRATSASYLSCFKKAGQATAPVVSPTPTVAAPSSKPVTTTAAPKPAETSKDVVAASSFFSGTASAVTLPISTTAAPSQSSDNSKTNSTGVKTQSASQSTSTAGAGKAVAGSFVIAAAAAIALL</sequence>
<dbReference type="EMBL" id="CDHN01000005">
    <property type="protein sequence ID" value="CEJ93103.1"/>
    <property type="molecule type" value="Genomic_DNA"/>
</dbReference>
<dbReference type="STRING" id="1531966.A0A0A1TP06"/>
<reference evidence="3 4" key="1">
    <citation type="journal article" date="2015" name="Genome Announc.">
        <title>Draft Genome Sequence and Gene Annotation of the Entomopathogenic Fungus Verticillium hemipterigenum.</title>
        <authorList>
            <person name="Horn F."/>
            <person name="Habel A."/>
            <person name="Scharf D.H."/>
            <person name="Dworschak J."/>
            <person name="Brakhage A.A."/>
            <person name="Guthke R."/>
            <person name="Hertweck C."/>
            <person name="Linde J."/>
        </authorList>
    </citation>
    <scope>NUCLEOTIDE SEQUENCE [LARGE SCALE GENOMIC DNA]</scope>
</reference>
<dbReference type="PROSITE" id="PS51257">
    <property type="entry name" value="PROKAR_LIPOPROTEIN"/>
    <property type="match status" value="1"/>
</dbReference>
<feature type="compositionally biased region" description="Low complexity" evidence="1">
    <location>
        <begin position="166"/>
        <end position="175"/>
    </location>
</feature>
<feature type="signal peptide" evidence="2">
    <location>
        <begin position="1"/>
        <end position="22"/>
    </location>
</feature>
<evidence type="ECO:0000313" key="4">
    <source>
        <dbReference type="Proteomes" id="UP000039046"/>
    </source>
</evidence>
<accession>A0A0A1TP06</accession>